<name>A0A5B7IVT8_PORTR</name>
<evidence type="ECO:0000313" key="3">
    <source>
        <dbReference type="Proteomes" id="UP000324222"/>
    </source>
</evidence>
<evidence type="ECO:0000313" key="2">
    <source>
        <dbReference type="EMBL" id="MPC84758.1"/>
    </source>
</evidence>
<dbReference type="AlphaFoldDB" id="A0A5B7IVT8"/>
<comment type="caution">
    <text evidence="2">The sequence shown here is derived from an EMBL/GenBank/DDBJ whole genome shotgun (WGS) entry which is preliminary data.</text>
</comment>
<organism evidence="2 3">
    <name type="scientific">Portunus trituberculatus</name>
    <name type="common">Swimming crab</name>
    <name type="synonym">Neptunus trituberculatus</name>
    <dbReference type="NCBI Taxonomy" id="210409"/>
    <lineage>
        <taxon>Eukaryota</taxon>
        <taxon>Metazoa</taxon>
        <taxon>Ecdysozoa</taxon>
        <taxon>Arthropoda</taxon>
        <taxon>Crustacea</taxon>
        <taxon>Multicrustacea</taxon>
        <taxon>Malacostraca</taxon>
        <taxon>Eumalacostraca</taxon>
        <taxon>Eucarida</taxon>
        <taxon>Decapoda</taxon>
        <taxon>Pleocyemata</taxon>
        <taxon>Brachyura</taxon>
        <taxon>Eubrachyura</taxon>
        <taxon>Portunoidea</taxon>
        <taxon>Portunidae</taxon>
        <taxon>Portuninae</taxon>
        <taxon>Portunus</taxon>
    </lineage>
</organism>
<dbReference type="EMBL" id="VSRR010066365">
    <property type="protein sequence ID" value="MPC84758.1"/>
    <property type="molecule type" value="Genomic_DNA"/>
</dbReference>
<proteinExistence type="predicted"/>
<accession>A0A5B7IVT8</accession>
<dbReference type="Proteomes" id="UP000324222">
    <property type="component" value="Unassembled WGS sequence"/>
</dbReference>
<feature type="compositionally biased region" description="Pro residues" evidence="1">
    <location>
        <begin position="63"/>
        <end position="78"/>
    </location>
</feature>
<sequence>MDKDFLRISRISQWRGCGQAGGHDTPCCCGHALDKDSPHRVAMECFLGTMKATYSRSKLTHSSPPPPLSQPSPTPHTPQPSQAFHHNLISLHSHSSNYLTELTMGHD</sequence>
<reference evidence="2 3" key="1">
    <citation type="submission" date="2019-05" db="EMBL/GenBank/DDBJ databases">
        <title>Another draft genome of Portunus trituberculatus and its Hox gene families provides insights of decapod evolution.</title>
        <authorList>
            <person name="Jeong J.-H."/>
            <person name="Song I."/>
            <person name="Kim S."/>
            <person name="Choi T."/>
            <person name="Kim D."/>
            <person name="Ryu S."/>
            <person name="Kim W."/>
        </authorList>
    </citation>
    <scope>NUCLEOTIDE SEQUENCE [LARGE SCALE GENOMIC DNA]</scope>
    <source>
        <tissue evidence="2">Muscle</tissue>
    </source>
</reference>
<evidence type="ECO:0000256" key="1">
    <source>
        <dbReference type="SAM" id="MobiDB-lite"/>
    </source>
</evidence>
<feature type="region of interest" description="Disordered" evidence="1">
    <location>
        <begin position="56"/>
        <end position="86"/>
    </location>
</feature>
<protein>
    <submittedName>
        <fullName evidence="2">Uncharacterized protein</fullName>
    </submittedName>
</protein>
<keyword evidence="3" id="KW-1185">Reference proteome</keyword>
<gene>
    <name evidence="2" type="ORF">E2C01_079507</name>
</gene>